<reference evidence="2" key="2">
    <citation type="submission" date="2013-04" db="EMBL/GenBank/DDBJ databases">
        <title>Bisphenol A degrading Sphingobium sp. strain BiD32.</title>
        <authorList>
            <person name="Nielsen J.L."/>
            <person name="Zhou N.A."/>
            <person name="Kjeldal H."/>
        </authorList>
    </citation>
    <scope>NUCLEOTIDE SEQUENCE [LARGE SCALE GENOMIC DNA]</scope>
    <source>
        <strain evidence="2">BiD32</strain>
    </source>
</reference>
<comment type="caution">
    <text evidence="1">The sequence shown here is derived from an EMBL/GenBank/DDBJ whole genome shotgun (WGS) entry which is preliminary data.</text>
</comment>
<sequence>MATIGRNRIKAPIQRIFSSFHFWIDMTYRGTSQYWSGIERCRRQPLSKLDVTVALSEGLDMTALTKQAVTGDLFAFDPRHA</sequence>
<protein>
    <submittedName>
        <fullName evidence="1">Uncharacterized protein</fullName>
    </submittedName>
</protein>
<evidence type="ECO:0000313" key="2">
    <source>
        <dbReference type="Proteomes" id="UP000013201"/>
    </source>
</evidence>
<proteinExistence type="predicted"/>
<dbReference type="Proteomes" id="UP000013201">
    <property type="component" value="Unassembled WGS sequence"/>
</dbReference>
<organism evidence="1 2">
    <name type="scientific">Sphingobium indicum BiD32</name>
    <dbReference type="NCBI Taxonomy" id="1301087"/>
    <lineage>
        <taxon>Bacteria</taxon>
        <taxon>Pseudomonadati</taxon>
        <taxon>Pseudomonadota</taxon>
        <taxon>Alphaproteobacteria</taxon>
        <taxon>Sphingomonadales</taxon>
        <taxon>Sphingomonadaceae</taxon>
        <taxon>Sphingobium</taxon>
    </lineage>
</organism>
<evidence type="ECO:0000313" key="1">
    <source>
        <dbReference type="EMBL" id="CCW19376.1"/>
    </source>
</evidence>
<accession>N1MR01</accession>
<gene>
    <name evidence="1" type="ORF">EBBID32_37420</name>
</gene>
<keyword evidence="2" id="KW-1185">Reference proteome</keyword>
<name>N1MR01_9SPHN</name>
<dbReference type="AlphaFoldDB" id="N1MR01"/>
<dbReference type="EMBL" id="CAVK010000195">
    <property type="protein sequence ID" value="CCW19376.1"/>
    <property type="molecule type" value="Genomic_DNA"/>
</dbReference>
<reference evidence="1 2" key="1">
    <citation type="submission" date="2013-03" db="EMBL/GenBank/DDBJ databases">
        <authorList>
            <person name="Le V."/>
        </authorList>
    </citation>
    <scope>NUCLEOTIDE SEQUENCE [LARGE SCALE GENOMIC DNA]</scope>
    <source>
        <strain evidence="1 2">BiD32</strain>
    </source>
</reference>